<sequence length="394" mass="43068">MRYCDALIAARACGWPRSRPAATPAWKAQLDCSGCGNDGQLGLNQGYLSYASGGEQWLAGRERFSWGPATFRSPSNPFYFDSGKTNPLADTPGIDLARWTHSQGAWRLTSAYVSDTRTLAPPRQLQTMLFKRDRQGDSTLFSLIVSQPRSQGLGPFWGCFAQYTPDDAWLLYAEASSQRGQTPPSTQGVAAPQAGSRWLAGASYTRESGQVLSAEYLFNGSGRPTGWVPLPSDGQASLRNRHYLWASLQSNPQELNRYWRLEWTFNLDDRSRNAMAYGETRLSDRLSGFAMLNLTGGGAGSEYGGAFRGSLAVSPLARPAPAQQAMPLGRRVCASALDPFLLFGAGAGDDLFECARLRGCPVACRLRRLRRWRLAAANAVGLWGQTRSSTMARP</sequence>
<evidence type="ECO:0008006" key="3">
    <source>
        <dbReference type="Google" id="ProtNLM"/>
    </source>
</evidence>
<gene>
    <name evidence="1" type="ORF">BI344_06145</name>
</gene>
<dbReference type="Proteomes" id="UP000180280">
    <property type="component" value="Unassembled WGS sequence"/>
</dbReference>
<keyword evidence="2" id="KW-1185">Reference proteome</keyword>
<organism evidence="1 2">
    <name type="scientific">Chromobacterium sphagni</name>
    <dbReference type="NCBI Taxonomy" id="1903179"/>
    <lineage>
        <taxon>Bacteria</taxon>
        <taxon>Pseudomonadati</taxon>
        <taxon>Pseudomonadota</taxon>
        <taxon>Betaproteobacteria</taxon>
        <taxon>Neisseriales</taxon>
        <taxon>Chromobacteriaceae</taxon>
        <taxon>Chromobacterium</taxon>
    </lineage>
</organism>
<evidence type="ECO:0000313" key="1">
    <source>
        <dbReference type="EMBL" id="OHX20093.1"/>
    </source>
</evidence>
<dbReference type="EMBL" id="MKCT01000017">
    <property type="protein sequence ID" value="OHX20093.1"/>
    <property type="molecule type" value="Genomic_DNA"/>
</dbReference>
<proteinExistence type="predicted"/>
<dbReference type="SUPFAM" id="SSF56935">
    <property type="entry name" value="Porins"/>
    <property type="match status" value="1"/>
</dbReference>
<protein>
    <recommendedName>
        <fullName evidence="3">Alginate export domain-containing protein</fullName>
    </recommendedName>
</protein>
<evidence type="ECO:0000313" key="2">
    <source>
        <dbReference type="Proteomes" id="UP000180280"/>
    </source>
</evidence>
<comment type="caution">
    <text evidence="1">The sequence shown here is derived from an EMBL/GenBank/DDBJ whole genome shotgun (WGS) entry which is preliminary data.</text>
</comment>
<name>A0ABX3CD39_9NEIS</name>
<accession>A0ABX3CD39</accession>
<reference evidence="1 2" key="1">
    <citation type="submission" date="2016-09" db="EMBL/GenBank/DDBJ databases">
        <title>Chromobacterium muskegensis sp. nov., an insecticidal bacterium isolated from Sphagnum bogs.</title>
        <authorList>
            <person name="Sparks M.E."/>
            <person name="Blackburn M.B."/>
            <person name="Gundersen-Rindal D.E."/>
            <person name="Mitchell A."/>
            <person name="Farrar R."/>
            <person name="Kuhar D."/>
        </authorList>
    </citation>
    <scope>NUCLEOTIDE SEQUENCE [LARGE SCALE GENOMIC DNA]</scope>
    <source>
        <strain evidence="1 2">14B-1</strain>
    </source>
</reference>
<dbReference type="RefSeq" id="WP_071112520.1">
    <property type="nucleotide sequence ID" value="NZ_MKCT01000017.1"/>
</dbReference>